<accession>A0A059FIW9</accession>
<evidence type="ECO:0000259" key="8">
    <source>
        <dbReference type="PROSITE" id="PS51471"/>
    </source>
</evidence>
<dbReference type="GO" id="GO:0031418">
    <property type="term" value="F:L-ascorbic acid binding"/>
    <property type="evidence" value="ECO:0007669"/>
    <property type="project" value="UniProtKB-KW"/>
</dbReference>
<dbReference type="InterPro" id="IPR006620">
    <property type="entry name" value="Pro_4_hyd_alph"/>
</dbReference>
<feature type="domain" description="Fe2OG dioxygenase" evidence="8">
    <location>
        <begin position="78"/>
        <end position="178"/>
    </location>
</feature>
<name>A0A059FIW9_9PROT</name>
<comment type="cofactor">
    <cofactor evidence="7">
        <name>Fe(2+)</name>
        <dbReference type="ChEBI" id="CHEBI:29033"/>
    </cofactor>
    <text evidence="7">Binds 1 Fe(2+) ion per subunit.</text>
</comment>
<dbReference type="GO" id="GO:0006879">
    <property type="term" value="P:intracellular iron ion homeostasis"/>
    <property type="evidence" value="ECO:0007669"/>
    <property type="project" value="TreeGrafter"/>
</dbReference>
<dbReference type="EMBL" id="ARYI01000012">
    <property type="protein sequence ID" value="KCZ90605.1"/>
    <property type="molecule type" value="Genomic_DNA"/>
</dbReference>
<dbReference type="PANTHER" id="PTHR41536">
    <property type="entry name" value="PKHD-TYPE HYDROXYLASE YBIX"/>
    <property type="match status" value="1"/>
</dbReference>
<dbReference type="InterPro" id="IPR041097">
    <property type="entry name" value="PKHD_C"/>
</dbReference>
<keyword evidence="10" id="KW-1185">Reference proteome</keyword>
<dbReference type="InterPro" id="IPR005123">
    <property type="entry name" value="Oxoglu/Fe-dep_dioxygenase_dom"/>
</dbReference>
<dbReference type="HAMAP" id="MF_00657">
    <property type="entry name" value="Hydroxyl_YbiX"/>
    <property type="match status" value="1"/>
</dbReference>
<evidence type="ECO:0000256" key="6">
    <source>
        <dbReference type="ARBA" id="ARBA00023004"/>
    </source>
</evidence>
<comment type="cofactor">
    <cofactor evidence="1 7">
        <name>L-ascorbate</name>
        <dbReference type="ChEBI" id="CHEBI:38290"/>
    </cofactor>
</comment>
<evidence type="ECO:0000256" key="4">
    <source>
        <dbReference type="ARBA" id="ARBA00022964"/>
    </source>
</evidence>
<dbReference type="GO" id="GO:0006974">
    <property type="term" value="P:DNA damage response"/>
    <property type="evidence" value="ECO:0007669"/>
    <property type="project" value="TreeGrafter"/>
</dbReference>
<sequence length="226" mass="24660">MLLHIPEVLNGQELATLRETLAGADWQDGAATAGAQAVRVKQNLQLPAGAPDARPMGELVKAALLRHPLFQSAALPHTVLTPRFNRYEGGGHYGNHVDSAIHADPFLGVSVRTDVSTTVFLNDPEDYDGGELIVEDTYGVHEVKLPAGDAILYPATSLHRVESVTRGTRLASFLWTQSRVRDDARRGMLFQLDMTILSLRGKLADAPEVVALTGHYHNLLRQWADA</sequence>
<dbReference type="InterPro" id="IPR023550">
    <property type="entry name" value="PKHD_hydroxylase"/>
</dbReference>
<keyword evidence="6 7" id="KW-0408">Iron</keyword>
<keyword evidence="2 7" id="KW-0479">Metal-binding</keyword>
<keyword evidence="3 7" id="KW-0847">Vitamin C</keyword>
<dbReference type="Gene3D" id="4.10.860.20">
    <property type="entry name" value="Rabenosyn, Rab binding domain"/>
    <property type="match status" value="1"/>
</dbReference>
<evidence type="ECO:0000256" key="1">
    <source>
        <dbReference type="ARBA" id="ARBA00001961"/>
    </source>
</evidence>
<dbReference type="Proteomes" id="UP000025061">
    <property type="component" value="Unassembled WGS sequence"/>
</dbReference>
<dbReference type="NCBIfam" id="NF003974">
    <property type="entry name" value="PRK05467.1-3"/>
    <property type="match status" value="1"/>
</dbReference>
<evidence type="ECO:0000313" key="10">
    <source>
        <dbReference type="Proteomes" id="UP000025061"/>
    </source>
</evidence>
<dbReference type="NCBIfam" id="NF003975">
    <property type="entry name" value="PRK05467.1-4"/>
    <property type="match status" value="1"/>
</dbReference>
<feature type="binding site" evidence="7">
    <location>
        <position position="159"/>
    </location>
    <ligand>
        <name>Fe cation</name>
        <dbReference type="ChEBI" id="CHEBI:24875"/>
    </ligand>
</feature>
<gene>
    <name evidence="9" type="ORF">HHI_13740</name>
</gene>
<comment type="caution">
    <text evidence="9">The sequence shown here is derived from an EMBL/GenBank/DDBJ whole genome shotgun (WGS) entry which is preliminary data.</text>
</comment>
<feature type="binding site" evidence="7">
    <location>
        <position position="96"/>
    </location>
    <ligand>
        <name>Fe cation</name>
        <dbReference type="ChEBI" id="CHEBI:24875"/>
    </ligand>
</feature>
<dbReference type="RefSeq" id="WP_011647112.1">
    <property type="nucleotide sequence ID" value="NZ_ARYI01000012.1"/>
</dbReference>
<dbReference type="PATRIC" id="fig|1280951.3.peg.2767"/>
<reference evidence="9 10" key="1">
    <citation type="submission" date="2013-04" db="EMBL/GenBank/DDBJ databases">
        <title>Hyphomonas hirschiana VP5 Genome Sequencing.</title>
        <authorList>
            <person name="Lai Q."/>
            <person name="Shao Z."/>
        </authorList>
    </citation>
    <scope>NUCLEOTIDE SEQUENCE [LARGE SCALE GENOMIC DNA]</scope>
    <source>
        <strain evidence="9 10">VP5</strain>
    </source>
</reference>
<feature type="binding site" evidence="7">
    <location>
        <position position="169"/>
    </location>
    <ligand>
        <name>2-oxoglutarate</name>
        <dbReference type="ChEBI" id="CHEBI:16810"/>
    </ligand>
</feature>
<evidence type="ECO:0000256" key="2">
    <source>
        <dbReference type="ARBA" id="ARBA00022723"/>
    </source>
</evidence>
<dbReference type="Gene3D" id="2.60.120.620">
    <property type="entry name" value="q2cbj1_9rhob like domain"/>
    <property type="match status" value="1"/>
</dbReference>
<dbReference type="GO" id="GO:0005506">
    <property type="term" value="F:iron ion binding"/>
    <property type="evidence" value="ECO:0007669"/>
    <property type="project" value="UniProtKB-UniRule"/>
</dbReference>
<dbReference type="Pfam" id="PF13640">
    <property type="entry name" value="2OG-FeII_Oxy_3"/>
    <property type="match status" value="1"/>
</dbReference>
<dbReference type="Pfam" id="PF18331">
    <property type="entry name" value="PKHD_C"/>
    <property type="match status" value="1"/>
</dbReference>
<dbReference type="PANTHER" id="PTHR41536:SF1">
    <property type="entry name" value="PKHD-TYPE HYDROXYLASE YBIX"/>
    <property type="match status" value="1"/>
</dbReference>
<dbReference type="PROSITE" id="PS51471">
    <property type="entry name" value="FE2OG_OXY"/>
    <property type="match status" value="1"/>
</dbReference>
<evidence type="ECO:0000256" key="3">
    <source>
        <dbReference type="ARBA" id="ARBA00022896"/>
    </source>
</evidence>
<evidence type="ECO:0000256" key="7">
    <source>
        <dbReference type="HAMAP-Rule" id="MF_00657"/>
    </source>
</evidence>
<protein>
    <submittedName>
        <fullName evidence="9">2OG-Fe(II) oxygenase</fullName>
    </submittedName>
</protein>
<evidence type="ECO:0000313" key="9">
    <source>
        <dbReference type="EMBL" id="KCZ90605.1"/>
    </source>
</evidence>
<keyword evidence="4 7" id="KW-0223">Dioxygenase</keyword>
<dbReference type="SMART" id="SM00702">
    <property type="entry name" value="P4Hc"/>
    <property type="match status" value="1"/>
</dbReference>
<dbReference type="SMR" id="A0A059FIW9"/>
<evidence type="ECO:0000256" key="5">
    <source>
        <dbReference type="ARBA" id="ARBA00023002"/>
    </source>
</evidence>
<dbReference type="AlphaFoldDB" id="A0A059FIW9"/>
<dbReference type="InterPro" id="IPR044862">
    <property type="entry name" value="Pro_4_hyd_alph_FE2OG_OXY"/>
</dbReference>
<organism evidence="9 10">
    <name type="scientific">Hyphomonas hirschiana VP5</name>
    <dbReference type="NCBI Taxonomy" id="1280951"/>
    <lineage>
        <taxon>Bacteria</taxon>
        <taxon>Pseudomonadati</taxon>
        <taxon>Pseudomonadota</taxon>
        <taxon>Alphaproteobacteria</taxon>
        <taxon>Hyphomonadales</taxon>
        <taxon>Hyphomonadaceae</taxon>
        <taxon>Hyphomonas</taxon>
    </lineage>
</organism>
<proteinExistence type="inferred from homology"/>
<keyword evidence="5 7" id="KW-0560">Oxidoreductase</keyword>
<dbReference type="GO" id="GO:0016706">
    <property type="term" value="F:2-oxoglutarate-dependent dioxygenase activity"/>
    <property type="evidence" value="ECO:0007669"/>
    <property type="project" value="UniProtKB-UniRule"/>
</dbReference>
<feature type="binding site" evidence="7">
    <location>
        <position position="98"/>
    </location>
    <ligand>
        <name>Fe cation</name>
        <dbReference type="ChEBI" id="CHEBI:24875"/>
    </ligand>
</feature>
<dbReference type="OrthoDB" id="9812472at2"/>